<gene>
    <name evidence="3" type="ORF">RJJ37_24735</name>
</gene>
<dbReference type="PANTHER" id="PTHR38593">
    <property type="entry name" value="BLR2558 PROTEIN"/>
    <property type="match status" value="1"/>
</dbReference>
<name>A0AAW8P9B6_9HYPH</name>
<keyword evidence="4" id="KW-1185">Reference proteome</keyword>
<evidence type="ECO:0000313" key="3">
    <source>
        <dbReference type="EMBL" id="MDR9762799.1"/>
    </source>
</evidence>
<protein>
    <submittedName>
        <fullName evidence="3">DUF4142 domain-containing protein</fullName>
    </submittedName>
</protein>
<dbReference type="PANTHER" id="PTHR38593:SF1">
    <property type="entry name" value="BLR2558 PROTEIN"/>
    <property type="match status" value="1"/>
</dbReference>
<reference evidence="4" key="1">
    <citation type="submission" date="2023-07" db="EMBL/GenBank/DDBJ databases">
        <title>Genomic characterization of faba bean (Vicia faba) microsymbionts in Mexican soils.</title>
        <authorList>
            <person name="Rivera Orduna F.N."/>
            <person name="Guevara-Luna J."/>
            <person name="Yan J."/>
            <person name="Arroyo-Herrera I."/>
            <person name="Li Y."/>
            <person name="Vasquez-Murrieta M.S."/>
            <person name="Wang E.T."/>
        </authorList>
    </citation>
    <scope>NUCLEOTIDE SEQUENCE [LARGE SCALE GENOMIC DNA]</scope>
    <source>
        <strain evidence="4">CH6</strain>
    </source>
</reference>
<dbReference type="Pfam" id="PF13628">
    <property type="entry name" value="DUF4142"/>
    <property type="match status" value="1"/>
</dbReference>
<evidence type="ECO:0000313" key="4">
    <source>
        <dbReference type="Proteomes" id="UP001269402"/>
    </source>
</evidence>
<feature type="signal peptide" evidence="1">
    <location>
        <begin position="1"/>
        <end position="19"/>
    </location>
</feature>
<accession>A0AAW8P9B6</accession>
<dbReference type="Gene3D" id="1.20.1260.10">
    <property type="match status" value="1"/>
</dbReference>
<comment type="caution">
    <text evidence="3">The sequence shown here is derived from an EMBL/GenBank/DDBJ whole genome shotgun (WGS) entry which is preliminary data.</text>
</comment>
<sequence length="169" mass="18314">MKTALASLLVCLTAFSATAADDASKQHATDFASKAGMSNLFEMEAARIEIARGKADDAKQFAQDMIKDHGKAEPALNDAAKRDGIELPAALDAEYTAKLAALRQSDAANLDQAYLSTQVTAHEEAVTLFESYSKQGPDGQLKRTAAKILPDLRMHLTRIRELTSKYQRG</sequence>
<dbReference type="Proteomes" id="UP001269402">
    <property type="component" value="Unassembled WGS sequence"/>
</dbReference>
<evidence type="ECO:0000256" key="1">
    <source>
        <dbReference type="SAM" id="SignalP"/>
    </source>
</evidence>
<feature type="chain" id="PRO_5043667499" evidence="1">
    <location>
        <begin position="20"/>
        <end position="169"/>
    </location>
</feature>
<dbReference type="RefSeq" id="WP_310808372.1">
    <property type="nucleotide sequence ID" value="NZ_JAVLSH010000012.1"/>
</dbReference>
<evidence type="ECO:0000259" key="2">
    <source>
        <dbReference type="Pfam" id="PF13628"/>
    </source>
</evidence>
<dbReference type="InterPro" id="IPR012347">
    <property type="entry name" value="Ferritin-like"/>
</dbReference>
<dbReference type="InterPro" id="IPR025419">
    <property type="entry name" value="DUF4142"/>
</dbReference>
<proteinExistence type="predicted"/>
<feature type="domain" description="DUF4142" evidence="2">
    <location>
        <begin position="28"/>
        <end position="162"/>
    </location>
</feature>
<organism evidence="3 4">
    <name type="scientific">Rhizobium redzepovicii</name>
    <dbReference type="NCBI Taxonomy" id="2867518"/>
    <lineage>
        <taxon>Bacteria</taxon>
        <taxon>Pseudomonadati</taxon>
        <taxon>Pseudomonadota</taxon>
        <taxon>Alphaproteobacteria</taxon>
        <taxon>Hyphomicrobiales</taxon>
        <taxon>Rhizobiaceae</taxon>
        <taxon>Rhizobium/Agrobacterium group</taxon>
        <taxon>Rhizobium</taxon>
    </lineage>
</organism>
<dbReference type="AlphaFoldDB" id="A0AAW8P9B6"/>
<keyword evidence="1" id="KW-0732">Signal</keyword>
<dbReference type="EMBL" id="JAVLSH010000012">
    <property type="protein sequence ID" value="MDR9762799.1"/>
    <property type="molecule type" value="Genomic_DNA"/>
</dbReference>